<evidence type="ECO:0000313" key="1">
    <source>
        <dbReference type="EMBL" id="MDS0283880.1"/>
    </source>
</evidence>
<keyword evidence="2" id="KW-1185">Reference proteome</keyword>
<proteinExistence type="predicted"/>
<dbReference type="RefSeq" id="WP_310901643.1">
    <property type="nucleotide sequence ID" value="NZ_JAMQOS010000006.1"/>
</dbReference>
<name>A0ABU2FT01_9EURY</name>
<comment type="caution">
    <text evidence="1">The sequence shown here is derived from an EMBL/GenBank/DDBJ whole genome shotgun (WGS) entry which is preliminary data.</text>
</comment>
<dbReference type="EMBL" id="JAMQOS010000006">
    <property type="protein sequence ID" value="MDS0283880.1"/>
    <property type="molecule type" value="Genomic_DNA"/>
</dbReference>
<accession>A0ABU2FT01</accession>
<dbReference type="Proteomes" id="UP001268864">
    <property type="component" value="Unassembled WGS sequence"/>
</dbReference>
<protein>
    <submittedName>
        <fullName evidence="1">Uncharacterized protein</fullName>
    </submittedName>
</protein>
<sequence length="136" mass="15033">MHEQGVIHAIEGIGDGQGRIQISDIDTDDITVAVSQPFGPSNIQKNRPMVTVWLDKDVIESHVTIQKPPDENKMYDAMLIISSAPVPEDLDPREPIEIEISVDQVRQAQAAECPGCGADLRETFRERGCTECGFYP</sequence>
<gene>
    <name evidence="1" type="ORF">NDI86_17330</name>
</gene>
<organism evidence="1 2">
    <name type="scientific">Haloarcula onubensis</name>
    <dbReference type="NCBI Taxonomy" id="2950539"/>
    <lineage>
        <taxon>Archaea</taxon>
        <taxon>Methanobacteriati</taxon>
        <taxon>Methanobacteriota</taxon>
        <taxon>Stenosarchaea group</taxon>
        <taxon>Halobacteria</taxon>
        <taxon>Halobacteriales</taxon>
        <taxon>Haloarculaceae</taxon>
        <taxon>Haloarcula</taxon>
    </lineage>
</organism>
<reference evidence="1 2" key="1">
    <citation type="submission" date="2022-06" db="EMBL/GenBank/DDBJ databases">
        <title>Halomicroarcula sp. a new haloarchaeum isolate from saline soil.</title>
        <authorList>
            <person name="Strakova D."/>
            <person name="Galisteo C."/>
            <person name="Sanchez-Porro C."/>
            <person name="Ventosa A."/>
        </authorList>
    </citation>
    <scope>NUCLEOTIDE SEQUENCE [LARGE SCALE GENOMIC DNA]</scope>
    <source>
        <strain evidence="1 2">S3CR25-11</strain>
    </source>
</reference>
<evidence type="ECO:0000313" key="2">
    <source>
        <dbReference type="Proteomes" id="UP001268864"/>
    </source>
</evidence>